<sequence>MSTNPKQTGYQQSENGMLQSGMYACPSAYLVYPPDRTGQRPSQHTLLQYASPADRRCHENLRLVQQQQYDAANHSRNATYAGRMTQGYGGIIDEPERHLHYRSGLQSKEDRSENSAFEKAEDRRREKKEPPRRVRSPRRRFTRVWTCCQNCSAPGPYSSLYSRCMGCEAPRCPNCIEMCVPAQESPIQE</sequence>
<comment type="caution">
    <text evidence="2">The sequence shown here is derived from an EMBL/GenBank/DDBJ whole genome shotgun (WGS) entry which is preliminary data.</text>
</comment>
<keyword evidence="3" id="KW-1185">Reference proteome</keyword>
<organism evidence="2 3">
    <name type="scientific">Helicocarpus griseus UAMH5409</name>
    <dbReference type="NCBI Taxonomy" id="1447875"/>
    <lineage>
        <taxon>Eukaryota</taxon>
        <taxon>Fungi</taxon>
        <taxon>Dikarya</taxon>
        <taxon>Ascomycota</taxon>
        <taxon>Pezizomycotina</taxon>
        <taxon>Eurotiomycetes</taxon>
        <taxon>Eurotiomycetidae</taxon>
        <taxon>Onygenales</taxon>
        <taxon>Ajellomycetaceae</taxon>
        <taxon>Helicocarpus</taxon>
    </lineage>
</organism>
<dbReference type="OrthoDB" id="4181662at2759"/>
<dbReference type="PROSITE" id="PS51257">
    <property type="entry name" value="PROKAR_LIPOPROTEIN"/>
    <property type="match status" value="1"/>
</dbReference>
<dbReference type="EMBL" id="PDNB01000151">
    <property type="protein sequence ID" value="PGH03131.1"/>
    <property type="molecule type" value="Genomic_DNA"/>
</dbReference>
<name>A0A2B7X2X3_9EURO</name>
<evidence type="ECO:0000313" key="3">
    <source>
        <dbReference type="Proteomes" id="UP000223968"/>
    </source>
</evidence>
<feature type="region of interest" description="Disordered" evidence="1">
    <location>
        <begin position="103"/>
        <end position="137"/>
    </location>
</feature>
<proteinExistence type="predicted"/>
<dbReference type="AlphaFoldDB" id="A0A2B7X2X3"/>
<protein>
    <submittedName>
        <fullName evidence="2">Uncharacterized protein</fullName>
    </submittedName>
</protein>
<evidence type="ECO:0000313" key="2">
    <source>
        <dbReference type="EMBL" id="PGH03131.1"/>
    </source>
</evidence>
<dbReference type="Proteomes" id="UP000223968">
    <property type="component" value="Unassembled WGS sequence"/>
</dbReference>
<feature type="compositionally biased region" description="Basic and acidic residues" evidence="1">
    <location>
        <begin position="107"/>
        <end position="132"/>
    </location>
</feature>
<evidence type="ECO:0000256" key="1">
    <source>
        <dbReference type="SAM" id="MobiDB-lite"/>
    </source>
</evidence>
<reference evidence="2 3" key="1">
    <citation type="submission" date="2017-10" db="EMBL/GenBank/DDBJ databases">
        <title>Comparative genomics in systemic dimorphic fungi from Ajellomycetaceae.</title>
        <authorList>
            <person name="Munoz J.F."/>
            <person name="Mcewen J.G."/>
            <person name="Clay O.K."/>
            <person name="Cuomo C.A."/>
        </authorList>
    </citation>
    <scope>NUCLEOTIDE SEQUENCE [LARGE SCALE GENOMIC DNA]</scope>
    <source>
        <strain evidence="2 3">UAMH5409</strain>
    </source>
</reference>
<accession>A0A2B7X2X3</accession>
<gene>
    <name evidence="2" type="ORF">AJ79_07459</name>
</gene>